<dbReference type="PANTHER" id="PTHR11048:SF28">
    <property type="entry name" value="4-HYDROXYBENZOATE POLYPRENYLTRANSFERASE, MITOCHONDRIAL"/>
    <property type="match status" value="1"/>
</dbReference>
<dbReference type="RefSeq" id="WP_379769084.1">
    <property type="nucleotide sequence ID" value="NZ_JBHSJF010000001.1"/>
</dbReference>
<dbReference type="EMBL" id="JBHSJF010000001">
    <property type="protein sequence ID" value="MFC5066644.1"/>
    <property type="molecule type" value="Genomic_DNA"/>
</dbReference>
<evidence type="ECO:0000256" key="11">
    <source>
        <dbReference type="HAMAP-Rule" id="MF_01635"/>
    </source>
</evidence>
<evidence type="ECO:0000256" key="6">
    <source>
        <dbReference type="ARBA" id="ARBA00022679"/>
    </source>
</evidence>
<keyword evidence="6 11" id="KW-0808">Transferase</keyword>
<evidence type="ECO:0000256" key="9">
    <source>
        <dbReference type="ARBA" id="ARBA00022989"/>
    </source>
</evidence>
<dbReference type="HAMAP" id="MF_01635">
    <property type="entry name" value="UbiA"/>
    <property type="match status" value="1"/>
</dbReference>
<proteinExistence type="inferred from homology"/>
<evidence type="ECO:0000256" key="5">
    <source>
        <dbReference type="ARBA" id="ARBA00022519"/>
    </source>
</evidence>
<sequence>MRLRLIGPMVSLHAQTVADAPAGNWVDRYAPDWLKPFARLARWDRPIGAWLLFWPCAWSAGLAAVAAGTMPNPWHVVLFFIGAFAMRGAGCTWNDIVDRDIDAKVARTASRPLPSGQTTTKKAAAFLALQLVVGLLVLVQFNLFTIVLGMASVLPVITYPFMKRITWWPQVNLGICFGWGALMGWAAVFAGLGPAPLLLYLAAMAWVIGYDTIYALQDIEDDALVGVHSTARLFGGQVKSWLWGFYASTAVLIAVALFAAEAGTASYLGLGAFAFHLGRQIVVLRPSDPKQCLALFKSNSPAGLIFFAGLVVDAAIRAF</sequence>
<feature type="transmembrane region" description="Helical" evidence="11">
    <location>
        <begin position="74"/>
        <end position="97"/>
    </location>
</feature>
<evidence type="ECO:0000256" key="12">
    <source>
        <dbReference type="NCBIfam" id="TIGR01474"/>
    </source>
</evidence>
<dbReference type="CDD" id="cd13959">
    <property type="entry name" value="PT_UbiA_COQ2"/>
    <property type="match status" value="1"/>
</dbReference>
<comment type="catalytic activity">
    <reaction evidence="11">
        <text>all-trans-octaprenyl diphosphate + 4-hydroxybenzoate = 4-hydroxy-3-(all-trans-octaprenyl)benzoate + diphosphate</text>
        <dbReference type="Rhea" id="RHEA:27782"/>
        <dbReference type="ChEBI" id="CHEBI:1617"/>
        <dbReference type="ChEBI" id="CHEBI:17879"/>
        <dbReference type="ChEBI" id="CHEBI:33019"/>
        <dbReference type="ChEBI" id="CHEBI:57711"/>
        <dbReference type="EC" id="2.5.1.39"/>
    </reaction>
</comment>
<dbReference type="EC" id="2.5.1.39" evidence="11 12"/>
<dbReference type="InterPro" id="IPR006370">
    <property type="entry name" value="HB_polyprenyltransferase-like"/>
</dbReference>
<reference evidence="14" key="1">
    <citation type="journal article" date="2019" name="Int. J. Syst. Evol. Microbiol.">
        <title>The Global Catalogue of Microorganisms (GCM) 10K type strain sequencing project: providing services to taxonomists for standard genome sequencing and annotation.</title>
        <authorList>
            <consortium name="The Broad Institute Genomics Platform"/>
            <consortium name="The Broad Institute Genome Sequencing Center for Infectious Disease"/>
            <person name="Wu L."/>
            <person name="Ma J."/>
        </authorList>
    </citation>
    <scope>NUCLEOTIDE SEQUENCE [LARGE SCALE GENOMIC DNA]</scope>
    <source>
        <strain evidence="14">CGMCC 1.16444</strain>
    </source>
</reference>
<comment type="similarity">
    <text evidence="3 11">Belongs to the UbiA prenyltransferase family.</text>
</comment>
<evidence type="ECO:0000256" key="10">
    <source>
        <dbReference type="ARBA" id="ARBA00023136"/>
    </source>
</evidence>
<comment type="subcellular location">
    <subcellularLocation>
        <location evidence="11">Cell inner membrane</location>
        <topology evidence="11">Multi-pass membrane protein</topology>
    </subcellularLocation>
    <subcellularLocation>
        <location evidence="2">Membrane</location>
        <topology evidence="2">Multi-pass membrane protein</topology>
    </subcellularLocation>
</comment>
<dbReference type="Pfam" id="PF01040">
    <property type="entry name" value="UbiA"/>
    <property type="match status" value="1"/>
</dbReference>
<feature type="transmembrane region" description="Helical" evidence="11">
    <location>
        <begin position="197"/>
        <end position="216"/>
    </location>
</feature>
<keyword evidence="11" id="KW-0460">Magnesium</keyword>
<feature type="transmembrane region" description="Helical" evidence="11">
    <location>
        <begin position="171"/>
        <end position="190"/>
    </location>
</feature>
<dbReference type="InterPro" id="IPR039653">
    <property type="entry name" value="Prenyltransferase"/>
</dbReference>
<dbReference type="InterPro" id="IPR044878">
    <property type="entry name" value="UbiA_sf"/>
</dbReference>
<dbReference type="PROSITE" id="PS00943">
    <property type="entry name" value="UBIA"/>
    <property type="match status" value="1"/>
</dbReference>
<dbReference type="InterPro" id="IPR030470">
    <property type="entry name" value="UbiA_prenylTrfase_CS"/>
</dbReference>
<comment type="cofactor">
    <cofactor evidence="1 11">
        <name>Mg(2+)</name>
        <dbReference type="ChEBI" id="CHEBI:18420"/>
    </cofactor>
</comment>
<keyword evidence="8 11" id="KW-0812">Transmembrane</keyword>
<dbReference type="Gene3D" id="1.10.357.140">
    <property type="entry name" value="UbiA prenyltransferase"/>
    <property type="match status" value="1"/>
</dbReference>
<keyword evidence="4 11" id="KW-1003">Cell membrane</keyword>
<comment type="function">
    <text evidence="11">Catalyzes the prenylation of para-hydroxybenzoate (PHB) with an all-trans polyprenyl group. Mediates the second step in the final reaction sequence of ubiquinone-8 (UQ-8) biosynthesis, which is the condensation of the polyisoprenoid side chain with PHB, generating the first membrane-bound Q intermediate 3-octaprenyl-4-hydroxybenzoate.</text>
</comment>
<comment type="caution">
    <text evidence="13">The sequence shown here is derived from an EMBL/GenBank/DDBJ whole genome shotgun (WGS) entry which is preliminary data.</text>
</comment>
<evidence type="ECO:0000256" key="2">
    <source>
        <dbReference type="ARBA" id="ARBA00004141"/>
    </source>
</evidence>
<dbReference type="Proteomes" id="UP001595796">
    <property type="component" value="Unassembled WGS sequence"/>
</dbReference>
<evidence type="ECO:0000256" key="7">
    <source>
        <dbReference type="ARBA" id="ARBA00022688"/>
    </source>
</evidence>
<protein>
    <recommendedName>
        <fullName evidence="11 12">4-hydroxybenzoate octaprenyltransferase</fullName>
        <ecNumber evidence="11 12">2.5.1.39</ecNumber>
    </recommendedName>
    <alternativeName>
        <fullName evidence="11">4-HB polyprenyltransferase</fullName>
    </alternativeName>
</protein>
<evidence type="ECO:0000256" key="1">
    <source>
        <dbReference type="ARBA" id="ARBA00001946"/>
    </source>
</evidence>
<keyword evidence="9 11" id="KW-1133">Transmembrane helix</keyword>
<dbReference type="PANTHER" id="PTHR11048">
    <property type="entry name" value="PRENYLTRANSFERASES"/>
    <property type="match status" value="1"/>
</dbReference>
<name>A0ABV9YZB3_9HYPH</name>
<dbReference type="NCBIfam" id="TIGR01474">
    <property type="entry name" value="ubiA_proteo"/>
    <property type="match status" value="1"/>
</dbReference>
<keyword evidence="5 11" id="KW-0997">Cell inner membrane</keyword>
<dbReference type="Gene3D" id="1.20.120.1780">
    <property type="entry name" value="UbiA prenyltransferase"/>
    <property type="match status" value="1"/>
</dbReference>
<feature type="transmembrane region" description="Helical" evidence="11">
    <location>
        <begin position="124"/>
        <end position="151"/>
    </location>
</feature>
<dbReference type="GO" id="GO:0008412">
    <property type="term" value="F:4-hydroxybenzoate polyprenyltransferase activity"/>
    <property type="evidence" value="ECO:0007669"/>
    <property type="project" value="UniProtKB-EC"/>
</dbReference>
<keyword evidence="7 11" id="KW-0831">Ubiquinone biosynthesis</keyword>
<evidence type="ECO:0000256" key="3">
    <source>
        <dbReference type="ARBA" id="ARBA00005985"/>
    </source>
</evidence>
<organism evidence="13 14">
    <name type="scientific">Flaviflagellibacter deserti</name>
    <dbReference type="NCBI Taxonomy" id="2267266"/>
    <lineage>
        <taxon>Bacteria</taxon>
        <taxon>Pseudomonadati</taxon>
        <taxon>Pseudomonadota</taxon>
        <taxon>Alphaproteobacteria</taxon>
        <taxon>Hyphomicrobiales</taxon>
        <taxon>Flaviflagellibacter</taxon>
    </lineage>
</organism>
<dbReference type="InterPro" id="IPR000537">
    <property type="entry name" value="UbiA_prenyltransferase"/>
</dbReference>
<evidence type="ECO:0000313" key="14">
    <source>
        <dbReference type="Proteomes" id="UP001595796"/>
    </source>
</evidence>
<keyword evidence="10 11" id="KW-0472">Membrane</keyword>
<evidence type="ECO:0000256" key="4">
    <source>
        <dbReference type="ARBA" id="ARBA00022475"/>
    </source>
</evidence>
<feature type="transmembrane region" description="Helical" evidence="11">
    <location>
        <begin position="47"/>
        <end position="68"/>
    </location>
</feature>
<evidence type="ECO:0000256" key="8">
    <source>
        <dbReference type="ARBA" id="ARBA00022692"/>
    </source>
</evidence>
<comment type="pathway">
    <text evidence="11">Cofactor biosynthesis; ubiquinone biosynthesis.</text>
</comment>
<accession>A0ABV9YZB3</accession>
<keyword evidence="14" id="KW-1185">Reference proteome</keyword>
<gene>
    <name evidence="11 13" type="primary">ubiA</name>
    <name evidence="13" type="ORF">ACFPFW_01280</name>
</gene>
<evidence type="ECO:0000313" key="13">
    <source>
        <dbReference type="EMBL" id="MFC5066644.1"/>
    </source>
</evidence>